<organism evidence="1 2">
    <name type="scientific">Mesorhizobium plurifarium</name>
    <dbReference type="NCBI Taxonomy" id="69974"/>
    <lineage>
        <taxon>Bacteria</taxon>
        <taxon>Pseudomonadati</taxon>
        <taxon>Pseudomonadota</taxon>
        <taxon>Alphaproteobacteria</taxon>
        <taxon>Hyphomicrobiales</taxon>
        <taxon>Phyllobacteriaceae</taxon>
        <taxon>Mesorhizobium</taxon>
    </lineage>
</organism>
<gene>
    <name evidence="1" type="ORF">MPLDJ20_110483</name>
</gene>
<dbReference type="EMBL" id="CCNB01000003">
    <property type="protein sequence ID" value="CDX22934.1"/>
    <property type="molecule type" value="Genomic_DNA"/>
</dbReference>
<name>A0A090E0K7_MESPL</name>
<accession>A0A090E0K7</accession>
<dbReference type="Proteomes" id="UP000046373">
    <property type="component" value="Unassembled WGS sequence"/>
</dbReference>
<evidence type="ECO:0000313" key="1">
    <source>
        <dbReference type="EMBL" id="CDX22934.1"/>
    </source>
</evidence>
<protein>
    <submittedName>
        <fullName evidence="1">Uncharacterized protein</fullName>
    </submittedName>
</protein>
<proteinExistence type="predicted"/>
<evidence type="ECO:0000313" key="2">
    <source>
        <dbReference type="Proteomes" id="UP000046373"/>
    </source>
</evidence>
<dbReference type="AlphaFoldDB" id="A0A090E0K7"/>
<sequence length="48" mass="5366">MRFRFLILRMSLSRNRFPLSGHALANTPVAAQALYQIAGCFQSAGKRV</sequence>
<reference evidence="1 2" key="1">
    <citation type="submission" date="2014-08" db="EMBL/GenBank/DDBJ databases">
        <authorList>
            <person name="Moulin Lionel"/>
        </authorList>
    </citation>
    <scope>NUCLEOTIDE SEQUENCE [LARGE SCALE GENOMIC DNA]</scope>
</reference>